<proteinExistence type="predicted"/>
<keyword evidence="3" id="KW-1185">Reference proteome</keyword>
<evidence type="ECO:0000313" key="2">
    <source>
        <dbReference type="EMBL" id="KFK39057.1"/>
    </source>
</evidence>
<evidence type="ECO:0000313" key="3">
    <source>
        <dbReference type="Proteomes" id="UP000029120"/>
    </source>
</evidence>
<dbReference type="EMBL" id="CM002871">
    <property type="protein sequence ID" value="KFK39057.1"/>
    <property type="molecule type" value="Genomic_DNA"/>
</dbReference>
<dbReference type="Gramene" id="KFK39057">
    <property type="protein sequence ID" value="KFK39057"/>
    <property type="gene ID" value="AALP_AA3G195300"/>
</dbReference>
<feature type="compositionally biased region" description="Polar residues" evidence="1">
    <location>
        <begin position="1"/>
        <end position="30"/>
    </location>
</feature>
<reference evidence="3" key="1">
    <citation type="journal article" date="2015" name="Nat. Plants">
        <title>Genome expansion of Arabis alpina linked with retrotransposition and reduced symmetric DNA methylation.</title>
        <authorList>
            <person name="Willing E.M."/>
            <person name="Rawat V."/>
            <person name="Mandakova T."/>
            <person name="Maumus F."/>
            <person name="James G.V."/>
            <person name="Nordstroem K.J."/>
            <person name="Becker C."/>
            <person name="Warthmann N."/>
            <person name="Chica C."/>
            <person name="Szarzynska B."/>
            <person name="Zytnicki M."/>
            <person name="Albani M.C."/>
            <person name="Kiefer C."/>
            <person name="Bergonzi S."/>
            <person name="Castaings L."/>
            <person name="Mateos J.L."/>
            <person name="Berns M.C."/>
            <person name="Bujdoso N."/>
            <person name="Piofczyk T."/>
            <person name="de Lorenzo L."/>
            <person name="Barrero-Sicilia C."/>
            <person name="Mateos I."/>
            <person name="Piednoel M."/>
            <person name="Hagmann J."/>
            <person name="Chen-Min-Tao R."/>
            <person name="Iglesias-Fernandez R."/>
            <person name="Schuster S.C."/>
            <person name="Alonso-Blanco C."/>
            <person name="Roudier F."/>
            <person name="Carbonero P."/>
            <person name="Paz-Ares J."/>
            <person name="Davis S.J."/>
            <person name="Pecinka A."/>
            <person name="Quesneville H."/>
            <person name="Colot V."/>
            <person name="Lysak M.A."/>
            <person name="Weigel D."/>
            <person name="Coupland G."/>
            <person name="Schneeberger K."/>
        </authorList>
    </citation>
    <scope>NUCLEOTIDE SEQUENCE [LARGE SCALE GENOMIC DNA]</scope>
    <source>
        <strain evidence="3">cv. Pajares</strain>
    </source>
</reference>
<gene>
    <name evidence="2" type="ordered locus">AALP_Aa3g195300</name>
</gene>
<protein>
    <submittedName>
        <fullName evidence="2">Uncharacterized protein</fullName>
    </submittedName>
</protein>
<name>A0A087HAA5_ARAAL</name>
<accession>A0A087HAA5</accession>
<dbReference type="AlphaFoldDB" id="A0A087HAA5"/>
<dbReference type="Proteomes" id="UP000029120">
    <property type="component" value="Chromosome 3"/>
</dbReference>
<feature type="region of interest" description="Disordered" evidence="1">
    <location>
        <begin position="1"/>
        <end position="48"/>
    </location>
</feature>
<sequence length="72" mass="7837">MARSVTGATRPSQPDTSISTSTHLSNESTLQQPISPPPSPMDISLTTSSMADDTRTDYWFDQVSIVWSSIGY</sequence>
<organism evidence="2 3">
    <name type="scientific">Arabis alpina</name>
    <name type="common">Alpine rock-cress</name>
    <dbReference type="NCBI Taxonomy" id="50452"/>
    <lineage>
        <taxon>Eukaryota</taxon>
        <taxon>Viridiplantae</taxon>
        <taxon>Streptophyta</taxon>
        <taxon>Embryophyta</taxon>
        <taxon>Tracheophyta</taxon>
        <taxon>Spermatophyta</taxon>
        <taxon>Magnoliopsida</taxon>
        <taxon>eudicotyledons</taxon>
        <taxon>Gunneridae</taxon>
        <taxon>Pentapetalae</taxon>
        <taxon>rosids</taxon>
        <taxon>malvids</taxon>
        <taxon>Brassicales</taxon>
        <taxon>Brassicaceae</taxon>
        <taxon>Arabideae</taxon>
        <taxon>Arabis</taxon>
    </lineage>
</organism>
<evidence type="ECO:0000256" key="1">
    <source>
        <dbReference type="SAM" id="MobiDB-lite"/>
    </source>
</evidence>